<feature type="signal peptide" evidence="2">
    <location>
        <begin position="1"/>
        <end position="18"/>
    </location>
</feature>
<protein>
    <submittedName>
        <fullName evidence="3">Uncharacterized protein</fullName>
    </submittedName>
</protein>
<proteinExistence type="predicted"/>
<feature type="compositionally biased region" description="Basic and acidic residues" evidence="1">
    <location>
        <begin position="123"/>
        <end position="134"/>
    </location>
</feature>
<evidence type="ECO:0000313" key="4">
    <source>
        <dbReference type="Proteomes" id="UP000006055"/>
    </source>
</evidence>
<organism evidence="3 4">
    <name type="scientific">Desulfomonile tiedjei (strain ATCC 49306 / DSM 6799 / DCB-1)</name>
    <dbReference type="NCBI Taxonomy" id="706587"/>
    <lineage>
        <taxon>Bacteria</taxon>
        <taxon>Pseudomonadati</taxon>
        <taxon>Thermodesulfobacteriota</taxon>
        <taxon>Desulfomonilia</taxon>
        <taxon>Desulfomonilales</taxon>
        <taxon>Desulfomonilaceae</taxon>
        <taxon>Desulfomonile</taxon>
    </lineage>
</organism>
<feature type="compositionally biased region" description="Acidic residues" evidence="1">
    <location>
        <begin position="102"/>
        <end position="122"/>
    </location>
</feature>
<evidence type="ECO:0000256" key="2">
    <source>
        <dbReference type="SAM" id="SignalP"/>
    </source>
</evidence>
<name>I4CDD4_DESTA</name>
<dbReference type="RefSeq" id="WP_014812680.1">
    <property type="nucleotide sequence ID" value="NC_018025.1"/>
</dbReference>
<dbReference type="STRING" id="706587.Desti_4961"/>
<feature type="chain" id="PRO_5003687276" evidence="2">
    <location>
        <begin position="19"/>
        <end position="134"/>
    </location>
</feature>
<dbReference type="HOGENOM" id="CLU_1892864_0_0_7"/>
<reference evidence="4" key="1">
    <citation type="submission" date="2012-06" db="EMBL/GenBank/DDBJ databases">
        <title>Complete sequence of chromosome of Desulfomonile tiedjei DSM 6799.</title>
        <authorList>
            <person name="Lucas S."/>
            <person name="Copeland A."/>
            <person name="Lapidus A."/>
            <person name="Glavina del Rio T."/>
            <person name="Dalin E."/>
            <person name="Tice H."/>
            <person name="Bruce D."/>
            <person name="Goodwin L."/>
            <person name="Pitluck S."/>
            <person name="Peters L."/>
            <person name="Ovchinnikova G."/>
            <person name="Zeytun A."/>
            <person name="Lu M."/>
            <person name="Kyrpides N."/>
            <person name="Mavromatis K."/>
            <person name="Ivanova N."/>
            <person name="Brettin T."/>
            <person name="Detter J.C."/>
            <person name="Han C."/>
            <person name="Larimer F."/>
            <person name="Land M."/>
            <person name="Hauser L."/>
            <person name="Markowitz V."/>
            <person name="Cheng J.-F."/>
            <person name="Hugenholtz P."/>
            <person name="Woyke T."/>
            <person name="Wu D."/>
            <person name="Spring S."/>
            <person name="Schroeder M."/>
            <person name="Brambilla E."/>
            <person name="Klenk H.-P."/>
            <person name="Eisen J.A."/>
        </authorList>
    </citation>
    <scope>NUCLEOTIDE SEQUENCE [LARGE SCALE GENOMIC DNA]</scope>
    <source>
        <strain evidence="4">ATCC 49306 / DSM 6799 / DCB-1</strain>
    </source>
</reference>
<evidence type="ECO:0000313" key="3">
    <source>
        <dbReference type="EMBL" id="AFM27575.1"/>
    </source>
</evidence>
<feature type="compositionally biased region" description="Polar residues" evidence="1">
    <location>
        <begin position="66"/>
        <end position="75"/>
    </location>
</feature>
<dbReference type="EMBL" id="CP003360">
    <property type="protein sequence ID" value="AFM27575.1"/>
    <property type="molecule type" value="Genomic_DNA"/>
</dbReference>
<keyword evidence="4" id="KW-1185">Reference proteome</keyword>
<evidence type="ECO:0000256" key="1">
    <source>
        <dbReference type="SAM" id="MobiDB-lite"/>
    </source>
</evidence>
<dbReference type="AlphaFoldDB" id="I4CDD4"/>
<accession>I4CDD4</accession>
<feature type="region of interest" description="Disordered" evidence="1">
    <location>
        <begin position="62"/>
        <end position="134"/>
    </location>
</feature>
<dbReference type="PATRIC" id="fig|706587.4.peg.5617"/>
<keyword evidence="2" id="KW-0732">Signal</keyword>
<gene>
    <name evidence="3" type="ordered locus">Desti_4961</name>
</gene>
<sequence length="134" mass="14605">MKRSLFILLVMVPLTLTAVQVCNASFAPSHGPSQSLHIVSFSMQEAEFSAHSAATVIKTIPPVSRSCGNADTSGKVSGPERKILSLEKAGMPDSGMKIAQKDEEEDEEEGEDEKEDEEEEVEGWDRTWDAPKLA</sequence>
<dbReference type="Proteomes" id="UP000006055">
    <property type="component" value="Chromosome"/>
</dbReference>
<dbReference type="KEGG" id="dti:Desti_4961"/>